<evidence type="ECO:0000256" key="6">
    <source>
        <dbReference type="ARBA" id="ARBA00022741"/>
    </source>
</evidence>
<dbReference type="Gene3D" id="2.40.50.140">
    <property type="entry name" value="Nucleic acid-binding proteins"/>
    <property type="match status" value="1"/>
</dbReference>
<sequence length="602" mass="68579">MKIKDFMEILAKIESLSSRNEVTKFLAAQFDKINKDSIDPFFYLIQGRLAPKFVDIEYNFSEKLILTSLSSFYMDFDLSKLLSSIGDLGDLVLYLKMERDPKMVDASEQVTDEDSILLLWLRLKALAEISGKGSQDFKAKNFLEIISSVSPTAAKYITRIILGDLRLGISEKTVLDALGYFMTNNKALKDEINYAFGVCSDLSFLAKLLFDLKLKNLNVSEIKSFLRNISPTVGLPVAPKLVEREVSPEAVWRRMPNCIVQPKLDGLRGQIHYDGNHGFIFSRNQENLTSQFPEIVEALGELNVSTIILDSEIVSYDYDNHKLGTYHETMQRRRKYDIELFSHQIPVSAMCFDVLYLNGRNLMNLSVVERINILRDLLSKMPNNFPIKLLETQQVTSIDNLSDFYFSCVSQGLEGIIAKAEDSIYEPGLRNFQWIKLKYNSLEKMVDTLDLIVMGFYSGSGARTKFGLGALLCGVIGEDEKIYSVAKVGSGFTQELMTELYSLLIELKMPYPDKSYVFDKSTKPDFWVRQKLIVEVDADEITRSPIYLAGKGIPTMLSNDDFSKGLSLRFPRIKRIRFDKSNPTTVSELINMYIARKNRERV</sequence>
<dbReference type="InterPro" id="IPR016059">
    <property type="entry name" value="DNA_ligase_ATP-dep_CS"/>
</dbReference>
<dbReference type="PANTHER" id="PTHR45674">
    <property type="entry name" value="DNA LIGASE 1/3 FAMILY MEMBER"/>
    <property type="match status" value="1"/>
</dbReference>
<evidence type="ECO:0000256" key="1">
    <source>
        <dbReference type="ARBA" id="ARBA00007572"/>
    </source>
</evidence>
<keyword evidence="7" id="KW-0227">DNA damage</keyword>
<keyword evidence="6" id="KW-0547">Nucleotide-binding</keyword>
<keyword evidence="8" id="KW-0067">ATP-binding</keyword>
<reference evidence="15 16" key="1">
    <citation type="submission" date="2018-10" db="EMBL/GenBank/DDBJ databases">
        <title>Thermophilic Lithotrophy and Phototrophy in an Intertidal, Iron-rich, Geothermal Spring.</title>
        <authorList>
            <person name="Ward L.M."/>
            <person name="Idei A."/>
            <person name="Nakagawa M."/>
            <person name="Ueno Y."/>
            <person name="Fischer W."/>
            <person name="Mcglynn S.E."/>
        </authorList>
    </citation>
    <scope>NUCLEOTIDE SEQUENCE [LARGE SCALE GENOMIC DNA]</scope>
    <source>
        <strain evidence="15">J137</strain>
    </source>
</reference>
<keyword evidence="5" id="KW-0235">DNA replication</keyword>
<dbReference type="InterPro" id="IPR012309">
    <property type="entry name" value="DNA_ligase_ATP-dep_C"/>
</dbReference>
<evidence type="ECO:0000256" key="8">
    <source>
        <dbReference type="ARBA" id="ARBA00022840"/>
    </source>
</evidence>
<dbReference type="PROSITE" id="PS00333">
    <property type="entry name" value="DNA_LIGASE_A2"/>
    <property type="match status" value="1"/>
</dbReference>
<keyword evidence="11" id="KW-0131">Cell cycle</keyword>
<dbReference type="NCBIfam" id="TIGR00574">
    <property type="entry name" value="dnl1"/>
    <property type="match status" value="1"/>
</dbReference>
<evidence type="ECO:0000256" key="5">
    <source>
        <dbReference type="ARBA" id="ARBA00022705"/>
    </source>
</evidence>
<feature type="domain" description="ATP-dependent DNA ligase family profile" evidence="14">
    <location>
        <begin position="340"/>
        <end position="463"/>
    </location>
</feature>
<comment type="similarity">
    <text evidence="1 13">Belongs to the ATP-dependent DNA ligase family.</text>
</comment>
<dbReference type="GO" id="GO:0051301">
    <property type="term" value="P:cell division"/>
    <property type="evidence" value="ECO:0007669"/>
    <property type="project" value="UniProtKB-KW"/>
</dbReference>
<dbReference type="InterPro" id="IPR050191">
    <property type="entry name" value="ATP-dep_DNA_ligase"/>
</dbReference>
<comment type="caution">
    <text evidence="15">The sequence shown here is derived from an EMBL/GenBank/DDBJ whole genome shotgun (WGS) entry which is preliminary data.</text>
</comment>
<gene>
    <name evidence="15" type="ORF">D6810_01860</name>
</gene>
<keyword evidence="9" id="KW-0233">DNA recombination</keyword>
<dbReference type="Pfam" id="PF04675">
    <property type="entry name" value="DNA_ligase_A_N"/>
    <property type="match status" value="1"/>
</dbReference>
<dbReference type="GO" id="GO:0006310">
    <property type="term" value="P:DNA recombination"/>
    <property type="evidence" value="ECO:0007669"/>
    <property type="project" value="UniProtKB-KW"/>
</dbReference>
<dbReference type="GO" id="GO:0006273">
    <property type="term" value="P:lagging strand elongation"/>
    <property type="evidence" value="ECO:0007669"/>
    <property type="project" value="TreeGrafter"/>
</dbReference>
<keyword evidence="10" id="KW-0234">DNA repair</keyword>
<dbReference type="InterPro" id="IPR012308">
    <property type="entry name" value="DNA_ligase_ATP-dep_N"/>
</dbReference>
<keyword evidence="3 15" id="KW-0436">Ligase</keyword>
<organism evidence="15 16">
    <name type="scientific">Candidatus Dojkabacteria bacterium</name>
    <dbReference type="NCBI Taxonomy" id="2099670"/>
    <lineage>
        <taxon>Bacteria</taxon>
        <taxon>Candidatus Dojkabacteria</taxon>
    </lineage>
</organism>
<evidence type="ECO:0000256" key="10">
    <source>
        <dbReference type="ARBA" id="ARBA00023204"/>
    </source>
</evidence>
<dbReference type="Gene3D" id="3.30.470.30">
    <property type="entry name" value="DNA ligase/mRNA capping enzyme"/>
    <property type="match status" value="1"/>
</dbReference>
<dbReference type="Proteomes" id="UP000269410">
    <property type="component" value="Unassembled WGS sequence"/>
</dbReference>
<evidence type="ECO:0000256" key="13">
    <source>
        <dbReference type="RuleBase" id="RU004196"/>
    </source>
</evidence>
<dbReference type="EC" id="6.5.1.1" evidence="2"/>
<evidence type="ECO:0000256" key="11">
    <source>
        <dbReference type="ARBA" id="ARBA00023306"/>
    </source>
</evidence>
<dbReference type="SUPFAM" id="SSF56091">
    <property type="entry name" value="DNA ligase/mRNA capping enzyme, catalytic domain"/>
    <property type="match status" value="1"/>
</dbReference>
<dbReference type="PROSITE" id="PS50160">
    <property type="entry name" value="DNA_LIGASE_A3"/>
    <property type="match status" value="1"/>
</dbReference>
<proteinExistence type="inferred from homology"/>
<comment type="catalytic activity">
    <reaction evidence="12">
        <text>ATP + (deoxyribonucleotide)n-3'-hydroxyl + 5'-phospho-(deoxyribonucleotide)m = (deoxyribonucleotide)n+m + AMP + diphosphate.</text>
        <dbReference type="EC" id="6.5.1.1"/>
    </reaction>
</comment>
<dbReference type="PANTHER" id="PTHR45674:SF4">
    <property type="entry name" value="DNA LIGASE 1"/>
    <property type="match status" value="1"/>
</dbReference>
<dbReference type="GO" id="GO:0005524">
    <property type="term" value="F:ATP binding"/>
    <property type="evidence" value="ECO:0007669"/>
    <property type="project" value="UniProtKB-KW"/>
</dbReference>
<dbReference type="InterPro" id="IPR012340">
    <property type="entry name" value="NA-bd_OB-fold"/>
</dbReference>
<dbReference type="InterPro" id="IPR036599">
    <property type="entry name" value="DNA_ligase_N_sf"/>
</dbReference>
<dbReference type="GO" id="GO:0006281">
    <property type="term" value="P:DNA repair"/>
    <property type="evidence" value="ECO:0007669"/>
    <property type="project" value="UniProtKB-KW"/>
</dbReference>
<dbReference type="GO" id="GO:0003677">
    <property type="term" value="F:DNA binding"/>
    <property type="evidence" value="ECO:0007669"/>
    <property type="project" value="InterPro"/>
</dbReference>
<evidence type="ECO:0000256" key="2">
    <source>
        <dbReference type="ARBA" id="ARBA00012727"/>
    </source>
</evidence>
<evidence type="ECO:0000256" key="3">
    <source>
        <dbReference type="ARBA" id="ARBA00022598"/>
    </source>
</evidence>
<dbReference type="Pfam" id="PF01068">
    <property type="entry name" value="DNA_ligase_A_M"/>
    <property type="match status" value="1"/>
</dbReference>
<evidence type="ECO:0000313" key="16">
    <source>
        <dbReference type="Proteomes" id="UP000269410"/>
    </source>
</evidence>
<dbReference type="SUPFAM" id="SSF50249">
    <property type="entry name" value="Nucleic acid-binding proteins"/>
    <property type="match status" value="1"/>
</dbReference>
<dbReference type="GO" id="GO:0003910">
    <property type="term" value="F:DNA ligase (ATP) activity"/>
    <property type="evidence" value="ECO:0007669"/>
    <property type="project" value="UniProtKB-EC"/>
</dbReference>
<evidence type="ECO:0000256" key="7">
    <source>
        <dbReference type="ARBA" id="ARBA00022763"/>
    </source>
</evidence>
<dbReference type="Gene3D" id="1.10.3260.10">
    <property type="entry name" value="DNA ligase, ATP-dependent, N-terminal domain"/>
    <property type="match status" value="1"/>
</dbReference>
<dbReference type="InterPro" id="IPR000977">
    <property type="entry name" value="DNA_ligase_ATP-dep"/>
</dbReference>
<evidence type="ECO:0000313" key="15">
    <source>
        <dbReference type="EMBL" id="RMD77133.1"/>
    </source>
</evidence>
<accession>A0A3M0YZJ5</accession>
<evidence type="ECO:0000256" key="4">
    <source>
        <dbReference type="ARBA" id="ARBA00022618"/>
    </source>
</evidence>
<dbReference type="AlphaFoldDB" id="A0A3M0YZJ5"/>
<dbReference type="SUPFAM" id="SSF117018">
    <property type="entry name" value="ATP-dependent DNA ligase DNA-binding domain"/>
    <property type="match status" value="1"/>
</dbReference>
<evidence type="ECO:0000256" key="9">
    <source>
        <dbReference type="ARBA" id="ARBA00023172"/>
    </source>
</evidence>
<name>A0A3M0YZJ5_9BACT</name>
<evidence type="ECO:0000256" key="12">
    <source>
        <dbReference type="ARBA" id="ARBA00034003"/>
    </source>
</evidence>
<dbReference type="Pfam" id="PF04679">
    <property type="entry name" value="DNA_ligase_A_C"/>
    <property type="match status" value="1"/>
</dbReference>
<dbReference type="EMBL" id="RFKV01000059">
    <property type="protein sequence ID" value="RMD77133.1"/>
    <property type="molecule type" value="Genomic_DNA"/>
</dbReference>
<keyword evidence="4" id="KW-0132">Cell division</keyword>
<protein>
    <recommendedName>
        <fullName evidence="2">DNA ligase (ATP)</fullName>
        <ecNumber evidence="2">6.5.1.1</ecNumber>
    </recommendedName>
</protein>
<dbReference type="InterPro" id="IPR012310">
    <property type="entry name" value="DNA_ligase_ATP-dep_cent"/>
</dbReference>
<dbReference type="GO" id="GO:0071897">
    <property type="term" value="P:DNA biosynthetic process"/>
    <property type="evidence" value="ECO:0007669"/>
    <property type="project" value="InterPro"/>
</dbReference>
<evidence type="ECO:0000259" key="14">
    <source>
        <dbReference type="PROSITE" id="PS50160"/>
    </source>
</evidence>